<dbReference type="InterPro" id="IPR027417">
    <property type="entry name" value="P-loop_NTPase"/>
</dbReference>
<keyword evidence="6" id="KW-1185">Reference proteome</keyword>
<dbReference type="CDD" id="cd02022">
    <property type="entry name" value="DPCK"/>
    <property type="match status" value="1"/>
</dbReference>
<dbReference type="RefSeq" id="WP_075725978.1">
    <property type="nucleotide sequence ID" value="NZ_CP009245.1"/>
</dbReference>
<dbReference type="InterPro" id="IPR001977">
    <property type="entry name" value="Depp_CoAkinase"/>
</dbReference>
<sequence length="203" mass="22305">MKLIGLTGGIGSGKTTVATHLKHHGLPIVDADKIARDIVQPQSPLLPKLAAEFGADIIDDHGALNRKLLAQRAFSSDERTAALNAIMHPAIREETQRRFDEAKAQGHAAVVYDMPLLVDLGLHTDMDLVIVVDVEPEKRVTRLVEHRGLDETDAWARIKQQIPDDKRRAAADIIIDNNGTREQLSTQLDTLITTLRTKGIPLA</sequence>
<keyword evidence="3" id="KW-0963">Cytoplasm</keyword>
<comment type="catalytic activity">
    <reaction evidence="3">
        <text>3'-dephospho-CoA + ATP = ADP + CoA + H(+)</text>
        <dbReference type="Rhea" id="RHEA:18245"/>
        <dbReference type="ChEBI" id="CHEBI:15378"/>
        <dbReference type="ChEBI" id="CHEBI:30616"/>
        <dbReference type="ChEBI" id="CHEBI:57287"/>
        <dbReference type="ChEBI" id="CHEBI:57328"/>
        <dbReference type="ChEBI" id="CHEBI:456216"/>
        <dbReference type="EC" id="2.7.1.24"/>
    </reaction>
</comment>
<dbReference type="EMBL" id="CP009245">
    <property type="protein sequence ID" value="APT84660.1"/>
    <property type="molecule type" value="Genomic_DNA"/>
</dbReference>
<dbReference type="OrthoDB" id="9812943at2"/>
<gene>
    <name evidence="3" type="primary">coaE</name>
    <name evidence="5" type="ORF">CAQU_05790</name>
</gene>
<dbReference type="AlphaFoldDB" id="A0A1L7CFL4"/>
<organism evidence="5 6">
    <name type="scientific">Corynebacterium aquilae DSM 44791</name>
    <dbReference type="NCBI Taxonomy" id="1431546"/>
    <lineage>
        <taxon>Bacteria</taxon>
        <taxon>Bacillati</taxon>
        <taxon>Actinomycetota</taxon>
        <taxon>Actinomycetes</taxon>
        <taxon>Mycobacteriales</taxon>
        <taxon>Corynebacteriaceae</taxon>
        <taxon>Corynebacterium</taxon>
    </lineage>
</organism>
<keyword evidence="3" id="KW-0808">Transferase</keyword>
<evidence type="ECO:0000256" key="4">
    <source>
        <dbReference type="NCBIfam" id="TIGR00152"/>
    </source>
</evidence>
<dbReference type="Gene3D" id="3.40.50.300">
    <property type="entry name" value="P-loop containing nucleotide triphosphate hydrolases"/>
    <property type="match status" value="1"/>
</dbReference>
<dbReference type="EC" id="2.7.1.24" evidence="3 4"/>
<evidence type="ECO:0000313" key="6">
    <source>
        <dbReference type="Proteomes" id="UP000185478"/>
    </source>
</evidence>
<reference evidence="5 6" key="1">
    <citation type="submission" date="2014-08" db="EMBL/GenBank/DDBJ databases">
        <title>Complete genome sequence of Corynebacterium aquilae S-613T(T) (=DSM 44791(T)), isolated from the choana of a healthy golden eagle.</title>
        <authorList>
            <person name="Ruckert C."/>
            <person name="Albersmeier A."/>
            <person name="Winkler A."/>
            <person name="Kalinowski J."/>
        </authorList>
    </citation>
    <scope>NUCLEOTIDE SEQUENCE [LARGE SCALE GENOMIC DNA]</scope>
    <source>
        <strain evidence="5 6">S-613</strain>
    </source>
</reference>
<dbReference type="GO" id="GO:0004140">
    <property type="term" value="F:dephospho-CoA kinase activity"/>
    <property type="evidence" value="ECO:0007669"/>
    <property type="project" value="UniProtKB-UniRule"/>
</dbReference>
<dbReference type="Pfam" id="PF01121">
    <property type="entry name" value="CoaE"/>
    <property type="match status" value="1"/>
</dbReference>
<dbReference type="NCBIfam" id="TIGR00152">
    <property type="entry name" value="dephospho-CoA kinase"/>
    <property type="match status" value="1"/>
</dbReference>
<comment type="similarity">
    <text evidence="3">Belongs to the CoaE family.</text>
</comment>
<comment type="subcellular location">
    <subcellularLocation>
        <location evidence="3">Cytoplasm</location>
    </subcellularLocation>
</comment>
<dbReference type="SUPFAM" id="SSF52540">
    <property type="entry name" value="P-loop containing nucleoside triphosphate hydrolases"/>
    <property type="match status" value="1"/>
</dbReference>
<evidence type="ECO:0000256" key="3">
    <source>
        <dbReference type="HAMAP-Rule" id="MF_00376"/>
    </source>
</evidence>
<feature type="binding site" evidence="3">
    <location>
        <begin position="11"/>
        <end position="16"/>
    </location>
    <ligand>
        <name>ATP</name>
        <dbReference type="ChEBI" id="CHEBI:30616"/>
    </ligand>
</feature>
<dbReference type="PANTHER" id="PTHR10695">
    <property type="entry name" value="DEPHOSPHO-COA KINASE-RELATED"/>
    <property type="match status" value="1"/>
</dbReference>
<dbReference type="Proteomes" id="UP000185478">
    <property type="component" value="Chromosome"/>
</dbReference>
<evidence type="ECO:0000313" key="5">
    <source>
        <dbReference type="EMBL" id="APT84660.1"/>
    </source>
</evidence>
<dbReference type="PANTHER" id="PTHR10695:SF46">
    <property type="entry name" value="BIFUNCTIONAL COENZYME A SYNTHASE-RELATED"/>
    <property type="match status" value="1"/>
</dbReference>
<dbReference type="PROSITE" id="PS51219">
    <property type="entry name" value="DPCK"/>
    <property type="match status" value="1"/>
</dbReference>
<dbReference type="HAMAP" id="MF_00376">
    <property type="entry name" value="Dephospho_CoA_kinase"/>
    <property type="match status" value="1"/>
</dbReference>
<evidence type="ECO:0000256" key="2">
    <source>
        <dbReference type="ARBA" id="ARBA00022840"/>
    </source>
</evidence>
<dbReference type="UniPathway" id="UPA00241">
    <property type="reaction ID" value="UER00356"/>
</dbReference>
<protein>
    <recommendedName>
        <fullName evidence="3 4">Dephospho-CoA kinase</fullName>
        <ecNumber evidence="3 4">2.7.1.24</ecNumber>
    </recommendedName>
    <alternativeName>
        <fullName evidence="3">Dephosphocoenzyme A kinase</fullName>
    </alternativeName>
</protein>
<dbReference type="STRING" id="1431546.CAQU_05790"/>
<keyword evidence="3 5" id="KW-0418">Kinase</keyword>
<evidence type="ECO:0000256" key="1">
    <source>
        <dbReference type="ARBA" id="ARBA00022741"/>
    </source>
</evidence>
<keyword evidence="3" id="KW-0173">Coenzyme A biosynthesis</keyword>
<dbReference type="GO" id="GO:0005737">
    <property type="term" value="C:cytoplasm"/>
    <property type="evidence" value="ECO:0007669"/>
    <property type="project" value="UniProtKB-SubCell"/>
</dbReference>
<dbReference type="GO" id="GO:0015937">
    <property type="term" value="P:coenzyme A biosynthetic process"/>
    <property type="evidence" value="ECO:0007669"/>
    <property type="project" value="UniProtKB-UniRule"/>
</dbReference>
<accession>A0A1L7CFL4</accession>
<proteinExistence type="inferred from homology"/>
<dbReference type="GO" id="GO:0005524">
    <property type="term" value="F:ATP binding"/>
    <property type="evidence" value="ECO:0007669"/>
    <property type="project" value="UniProtKB-UniRule"/>
</dbReference>
<dbReference type="NCBIfam" id="NF002879">
    <property type="entry name" value="PRK03333.1"/>
    <property type="match status" value="1"/>
</dbReference>
<keyword evidence="2 3" id="KW-0067">ATP-binding</keyword>
<keyword evidence="1 3" id="KW-0547">Nucleotide-binding</keyword>
<name>A0A1L7CFL4_9CORY</name>
<comment type="function">
    <text evidence="3">Catalyzes the phosphorylation of the 3'-hydroxyl group of dephosphocoenzyme A to form coenzyme A.</text>
</comment>
<comment type="pathway">
    <text evidence="3">Cofactor biosynthesis; coenzyme A biosynthesis; CoA from (R)-pantothenate: step 5/5.</text>
</comment>
<dbReference type="KEGG" id="caqu:CAQU_05790"/>